<keyword evidence="2" id="KW-0812">Transmembrane</keyword>
<gene>
    <name evidence="3" type="ORF">EV191_109153</name>
</gene>
<evidence type="ECO:0000313" key="3">
    <source>
        <dbReference type="EMBL" id="TCP49331.1"/>
    </source>
</evidence>
<comment type="caution">
    <text evidence="3">The sequence shown here is derived from an EMBL/GenBank/DDBJ whole genome shotgun (WGS) entry which is preliminary data.</text>
</comment>
<dbReference type="RefSeq" id="WP_132878623.1">
    <property type="nucleotide sequence ID" value="NZ_SLXQ01000009.1"/>
</dbReference>
<protein>
    <submittedName>
        <fullName evidence="3">Uncharacterized protein</fullName>
    </submittedName>
</protein>
<sequence length="123" mass="12772">MLYRAAARTRSAARSVWRRGALVLSVVPVLFVLGAAPASASIRVSAQETETTGGSALAVFGPVGLIAVAVGLGGLALGLLRQRRTALARQRVRAQEAAAHTQEIPAIPRQAEPASKPQDRTPA</sequence>
<keyword evidence="2" id="KW-0472">Membrane</keyword>
<dbReference type="AlphaFoldDB" id="A0A4R2QQL4"/>
<feature type="transmembrane region" description="Helical" evidence="2">
    <location>
        <begin position="56"/>
        <end position="80"/>
    </location>
</feature>
<dbReference type="EMBL" id="SLXQ01000009">
    <property type="protein sequence ID" value="TCP49331.1"/>
    <property type="molecule type" value="Genomic_DNA"/>
</dbReference>
<accession>A0A4R2QQL4</accession>
<evidence type="ECO:0000256" key="2">
    <source>
        <dbReference type="SAM" id="Phobius"/>
    </source>
</evidence>
<reference evidence="3 4" key="1">
    <citation type="submission" date="2019-03" db="EMBL/GenBank/DDBJ databases">
        <title>Genomic Encyclopedia of Type Strains, Phase IV (KMG-IV): sequencing the most valuable type-strain genomes for metagenomic binning, comparative biology and taxonomic classification.</title>
        <authorList>
            <person name="Goeker M."/>
        </authorList>
    </citation>
    <scope>NUCLEOTIDE SEQUENCE [LARGE SCALE GENOMIC DNA]</scope>
    <source>
        <strain evidence="3 4">DSM 45765</strain>
    </source>
</reference>
<feature type="region of interest" description="Disordered" evidence="1">
    <location>
        <begin position="98"/>
        <end position="123"/>
    </location>
</feature>
<keyword evidence="4" id="KW-1185">Reference proteome</keyword>
<evidence type="ECO:0000256" key="1">
    <source>
        <dbReference type="SAM" id="MobiDB-lite"/>
    </source>
</evidence>
<proteinExistence type="predicted"/>
<organism evidence="3 4">
    <name type="scientific">Tamaricihabitans halophyticus</name>
    <dbReference type="NCBI Taxonomy" id="1262583"/>
    <lineage>
        <taxon>Bacteria</taxon>
        <taxon>Bacillati</taxon>
        <taxon>Actinomycetota</taxon>
        <taxon>Actinomycetes</taxon>
        <taxon>Pseudonocardiales</taxon>
        <taxon>Pseudonocardiaceae</taxon>
        <taxon>Tamaricihabitans</taxon>
    </lineage>
</organism>
<evidence type="ECO:0000313" key="4">
    <source>
        <dbReference type="Proteomes" id="UP000294911"/>
    </source>
</evidence>
<name>A0A4R2QQL4_9PSEU</name>
<dbReference type="Proteomes" id="UP000294911">
    <property type="component" value="Unassembled WGS sequence"/>
</dbReference>
<keyword evidence="2" id="KW-1133">Transmembrane helix</keyword>